<organism evidence="14">
    <name type="scientific">Capitella teleta</name>
    <name type="common">Polychaete worm</name>
    <dbReference type="NCBI Taxonomy" id="283909"/>
    <lineage>
        <taxon>Eukaryota</taxon>
        <taxon>Metazoa</taxon>
        <taxon>Spiralia</taxon>
        <taxon>Lophotrochozoa</taxon>
        <taxon>Annelida</taxon>
        <taxon>Polychaeta</taxon>
        <taxon>Sedentaria</taxon>
        <taxon>Scolecida</taxon>
        <taxon>Capitellidae</taxon>
        <taxon>Capitella</taxon>
    </lineage>
</organism>
<feature type="domain" description="C2H2-type" evidence="13">
    <location>
        <begin position="580"/>
        <end position="607"/>
    </location>
</feature>
<comment type="similarity">
    <text evidence="2">Belongs to the krueppel C2H2-type zinc-finger protein family.</text>
</comment>
<dbReference type="GO" id="GO:0000978">
    <property type="term" value="F:RNA polymerase II cis-regulatory region sequence-specific DNA binding"/>
    <property type="evidence" value="ECO:0007669"/>
    <property type="project" value="TreeGrafter"/>
</dbReference>
<dbReference type="InterPro" id="IPR036236">
    <property type="entry name" value="Znf_C2H2_sf"/>
</dbReference>
<reference evidence="16" key="1">
    <citation type="submission" date="2012-12" db="EMBL/GenBank/DDBJ databases">
        <authorList>
            <person name="Hellsten U."/>
            <person name="Grimwood J."/>
            <person name="Chapman J.A."/>
            <person name="Shapiro H."/>
            <person name="Aerts A."/>
            <person name="Otillar R.P."/>
            <person name="Terry A.Y."/>
            <person name="Boore J.L."/>
            <person name="Simakov O."/>
            <person name="Marletaz F."/>
            <person name="Cho S.-J."/>
            <person name="Edsinger-Gonzales E."/>
            <person name="Havlak P."/>
            <person name="Kuo D.-H."/>
            <person name="Larsson T."/>
            <person name="Lv J."/>
            <person name="Arendt D."/>
            <person name="Savage R."/>
            <person name="Osoegawa K."/>
            <person name="de Jong P."/>
            <person name="Lindberg D.R."/>
            <person name="Seaver E.C."/>
            <person name="Weisblat D.A."/>
            <person name="Putnam N.H."/>
            <person name="Grigoriev I.V."/>
            <person name="Rokhsar D.S."/>
        </authorList>
    </citation>
    <scope>NUCLEOTIDE SEQUENCE</scope>
    <source>
        <strain evidence="16">I ESC-2004</strain>
    </source>
</reference>
<keyword evidence="8" id="KW-0238">DNA-binding</keyword>
<dbReference type="STRING" id="283909.R7VGV0"/>
<dbReference type="OrthoDB" id="6077919at2759"/>
<evidence type="ECO:0000256" key="7">
    <source>
        <dbReference type="ARBA" id="ARBA00023015"/>
    </source>
</evidence>
<evidence type="ECO:0000256" key="1">
    <source>
        <dbReference type="ARBA" id="ARBA00004123"/>
    </source>
</evidence>
<dbReference type="SMART" id="SM00355">
    <property type="entry name" value="ZnF_C2H2"/>
    <property type="match status" value="13"/>
</dbReference>
<accession>R7VGV0</accession>
<dbReference type="PANTHER" id="PTHR24384:SF189">
    <property type="entry name" value="C2H2-TYPE DOMAIN-CONTAINING PROTEIN-RELATED"/>
    <property type="match status" value="1"/>
</dbReference>
<evidence type="ECO:0000313" key="15">
    <source>
        <dbReference type="EnsemblMetazoa" id="CapteP221958"/>
    </source>
</evidence>
<keyword evidence="5 11" id="KW-0863">Zinc-finger</keyword>
<feature type="region of interest" description="Disordered" evidence="12">
    <location>
        <begin position="109"/>
        <end position="185"/>
    </location>
</feature>
<dbReference type="FunFam" id="3.30.160.60:FF:000100">
    <property type="entry name" value="Zinc finger 45-like"/>
    <property type="match status" value="1"/>
</dbReference>
<dbReference type="Gene3D" id="3.30.160.60">
    <property type="entry name" value="Classic Zinc Finger"/>
    <property type="match status" value="9"/>
</dbReference>
<dbReference type="Proteomes" id="UP000014760">
    <property type="component" value="Unassembled WGS sequence"/>
</dbReference>
<evidence type="ECO:0000256" key="9">
    <source>
        <dbReference type="ARBA" id="ARBA00023163"/>
    </source>
</evidence>
<dbReference type="PANTHER" id="PTHR24384">
    <property type="entry name" value="FINGER PUTATIVE TRANSCRIPTION FACTOR FAMILY-RELATED"/>
    <property type="match status" value="1"/>
</dbReference>
<dbReference type="PROSITE" id="PS50157">
    <property type="entry name" value="ZINC_FINGER_C2H2_2"/>
    <property type="match status" value="10"/>
</dbReference>
<evidence type="ECO:0000256" key="12">
    <source>
        <dbReference type="SAM" id="MobiDB-lite"/>
    </source>
</evidence>
<keyword evidence="9" id="KW-0804">Transcription</keyword>
<reference evidence="14 16" key="2">
    <citation type="journal article" date="2013" name="Nature">
        <title>Insights into bilaterian evolution from three spiralian genomes.</title>
        <authorList>
            <person name="Simakov O."/>
            <person name="Marletaz F."/>
            <person name="Cho S.J."/>
            <person name="Edsinger-Gonzales E."/>
            <person name="Havlak P."/>
            <person name="Hellsten U."/>
            <person name="Kuo D.H."/>
            <person name="Larsson T."/>
            <person name="Lv J."/>
            <person name="Arendt D."/>
            <person name="Savage R."/>
            <person name="Osoegawa K."/>
            <person name="de Jong P."/>
            <person name="Grimwood J."/>
            <person name="Chapman J.A."/>
            <person name="Shapiro H."/>
            <person name="Aerts A."/>
            <person name="Otillar R.P."/>
            <person name="Terry A.Y."/>
            <person name="Boore J.L."/>
            <person name="Grigoriev I.V."/>
            <person name="Lindberg D.R."/>
            <person name="Seaver E.C."/>
            <person name="Weisblat D.A."/>
            <person name="Putnam N.H."/>
            <person name="Rokhsar D.S."/>
        </authorList>
    </citation>
    <scope>NUCLEOTIDE SEQUENCE</scope>
    <source>
        <strain evidence="14 16">I ESC-2004</strain>
    </source>
</reference>
<dbReference type="SUPFAM" id="SSF57667">
    <property type="entry name" value="beta-beta-alpha zinc fingers"/>
    <property type="match status" value="6"/>
</dbReference>
<proteinExistence type="inferred from homology"/>
<feature type="compositionally biased region" description="Basic and acidic residues" evidence="12">
    <location>
        <begin position="73"/>
        <end position="82"/>
    </location>
</feature>
<evidence type="ECO:0000256" key="10">
    <source>
        <dbReference type="ARBA" id="ARBA00023242"/>
    </source>
</evidence>
<keyword evidence="10" id="KW-0539">Nucleus</keyword>
<dbReference type="FunFam" id="3.30.160.60:FF:000075">
    <property type="entry name" value="Putative zinc finger protein 536"/>
    <property type="match status" value="1"/>
</dbReference>
<feature type="domain" description="C2H2-type" evidence="13">
    <location>
        <begin position="313"/>
        <end position="341"/>
    </location>
</feature>
<sequence length="820" mass="91149">MDENQAGPSKSLDSVLSNFQQAAAVLHSLSHEDRARALSSLKSIFALVQGEEEATEDETPTPPPPASLAADEAAVRQEGGEADISHLVKENLKLKQMLKKLTKKLKPGDDATYAAVPESRPPTASRKRGRRGLPPPSPATADVDANPDLVSLSSSGRPRRSTRQRPVDDLDEVDPPAEVVEQPQTFTQRYTERLRNNRLAAVRTSTRSLVRKYTKKQAVRHLCKICGRKFEHGNAFSRHLKDHGEEGAMSCLSCRKPFYNEAMFSHHVCKGMGPRRRGRKGHARNCSHCDAVFTNMKKLLQHLKGEHGAGRSFSCQHCPSTFTSKRLMHEHLSSVHAVAEGHVVCMQCGHLSTSQASHEEHLQIHLQSKANHVCDQCGATFSRNQQFIQHMQNHAKYDCDQCGEKFSNAAELGSHQRDLHESAAVQARKHICSDCGRGFSRPGQLVIHMRLHDGEKPVLCDACNIAFRSKKALLRHQTTLSHRKRTGLLEQTRQHLCSVCGRGFYRKQALQRHLLVHSGNKPYQCPHCDHTSREKVNLKRHVALHFSKRDFICEVCAAAFHSKRTLATHKLYKHSNSRDFSCFTCGSQFKTRTALNRHSRTHLRDRPHKCQTCTSTGFNSLYNLRRHMRAVHGSDHQLPPLKKVKLIDAPEGMEYHKSGKLTKGLSVKGKKNKTSAFVEITTSSGERRTAELGVEATYTVAASAPPANAAAVGQPHMEVSSLAAPAEMLQQMSAPNLTYLQPPPPPQPSVTQFVSIQHPQPLMRTIDQDGNTIFLKPQDDQVAEATVIANGIAYAQTADAANQEAMYNMLSQLITDDNTS</sequence>
<evidence type="ECO:0000256" key="6">
    <source>
        <dbReference type="ARBA" id="ARBA00022833"/>
    </source>
</evidence>
<dbReference type="AlphaFoldDB" id="R7VGV0"/>
<feature type="domain" description="C2H2-type" evidence="13">
    <location>
        <begin position="551"/>
        <end position="579"/>
    </location>
</feature>
<dbReference type="PROSITE" id="PS00028">
    <property type="entry name" value="ZINC_FINGER_C2H2_1"/>
    <property type="match status" value="9"/>
</dbReference>
<feature type="domain" description="C2H2-type" evidence="13">
    <location>
        <begin position="284"/>
        <end position="312"/>
    </location>
</feature>
<feature type="compositionally biased region" description="Acidic residues" evidence="12">
    <location>
        <begin position="50"/>
        <end position="59"/>
    </location>
</feature>
<evidence type="ECO:0000256" key="11">
    <source>
        <dbReference type="PROSITE-ProRule" id="PRU00042"/>
    </source>
</evidence>
<dbReference type="GO" id="GO:0005634">
    <property type="term" value="C:nucleus"/>
    <property type="evidence" value="ECO:0007669"/>
    <property type="project" value="UniProtKB-SubCell"/>
</dbReference>
<keyword evidence="6" id="KW-0862">Zinc</keyword>
<evidence type="ECO:0000256" key="4">
    <source>
        <dbReference type="ARBA" id="ARBA00022737"/>
    </source>
</evidence>
<feature type="domain" description="C2H2-type" evidence="13">
    <location>
        <begin position="372"/>
        <end position="395"/>
    </location>
</feature>
<dbReference type="InterPro" id="IPR013087">
    <property type="entry name" value="Znf_C2H2_type"/>
</dbReference>
<keyword evidence="7" id="KW-0805">Transcription regulation</keyword>
<evidence type="ECO:0000313" key="14">
    <source>
        <dbReference type="EMBL" id="ELU17834.1"/>
    </source>
</evidence>
<dbReference type="OMA" id="SEMHPCT"/>
<feature type="region of interest" description="Disordered" evidence="12">
    <location>
        <begin position="49"/>
        <end position="82"/>
    </location>
</feature>
<feature type="domain" description="C2H2-type" evidence="13">
    <location>
        <begin position="430"/>
        <end position="457"/>
    </location>
</feature>
<evidence type="ECO:0000256" key="8">
    <source>
        <dbReference type="ARBA" id="ARBA00023125"/>
    </source>
</evidence>
<keyword evidence="3" id="KW-0479">Metal-binding</keyword>
<keyword evidence="16" id="KW-1185">Reference proteome</keyword>
<feature type="domain" description="C2H2-type" evidence="13">
    <location>
        <begin position="221"/>
        <end position="248"/>
    </location>
</feature>
<protein>
    <recommendedName>
        <fullName evidence="13">C2H2-type domain-containing protein</fullName>
    </recommendedName>
</protein>
<dbReference type="GO" id="GO:0008270">
    <property type="term" value="F:zinc ion binding"/>
    <property type="evidence" value="ECO:0007669"/>
    <property type="project" value="UniProtKB-KW"/>
</dbReference>
<name>R7VGV0_CAPTE</name>
<reference evidence="15" key="3">
    <citation type="submission" date="2015-06" db="UniProtKB">
        <authorList>
            <consortium name="EnsemblMetazoa"/>
        </authorList>
    </citation>
    <scope>IDENTIFICATION</scope>
</reference>
<keyword evidence="4" id="KW-0677">Repeat</keyword>
<comment type="subcellular location">
    <subcellularLocation>
        <location evidence="1">Nucleus</location>
    </subcellularLocation>
</comment>
<feature type="domain" description="C2H2-type" evidence="13">
    <location>
        <begin position="397"/>
        <end position="425"/>
    </location>
</feature>
<evidence type="ECO:0000256" key="2">
    <source>
        <dbReference type="ARBA" id="ARBA00006991"/>
    </source>
</evidence>
<dbReference type="HOGENOM" id="CLU_344917_0_0_1"/>
<dbReference type="EMBL" id="KB292298">
    <property type="protein sequence ID" value="ELU17834.1"/>
    <property type="molecule type" value="Genomic_DNA"/>
</dbReference>
<dbReference type="Pfam" id="PF00096">
    <property type="entry name" value="zf-C2H2"/>
    <property type="match status" value="5"/>
</dbReference>
<dbReference type="InterPro" id="IPR050752">
    <property type="entry name" value="C2H2-ZF_domain"/>
</dbReference>
<dbReference type="EMBL" id="AMQN01003958">
    <property type="status" value="NOT_ANNOTATED_CDS"/>
    <property type="molecule type" value="Genomic_DNA"/>
</dbReference>
<dbReference type="EnsemblMetazoa" id="CapteT221958">
    <property type="protein sequence ID" value="CapteP221958"/>
    <property type="gene ID" value="CapteG221958"/>
</dbReference>
<evidence type="ECO:0000256" key="3">
    <source>
        <dbReference type="ARBA" id="ARBA00022723"/>
    </source>
</evidence>
<feature type="domain" description="C2H2-type" evidence="13">
    <location>
        <begin position="523"/>
        <end position="550"/>
    </location>
</feature>
<feature type="domain" description="C2H2-type" evidence="13">
    <location>
        <begin position="495"/>
        <end position="522"/>
    </location>
</feature>
<evidence type="ECO:0000259" key="13">
    <source>
        <dbReference type="PROSITE" id="PS50157"/>
    </source>
</evidence>
<dbReference type="Pfam" id="PF13912">
    <property type="entry name" value="zf-C2H2_6"/>
    <property type="match status" value="1"/>
</dbReference>
<evidence type="ECO:0000313" key="16">
    <source>
        <dbReference type="Proteomes" id="UP000014760"/>
    </source>
</evidence>
<evidence type="ECO:0000256" key="5">
    <source>
        <dbReference type="ARBA" id="ARBA00022771"/>
    </source>
</evidence>
<dbReference type="GO" id="GO:0000981">
    <property type="term" value="F:DNA-binding transcription factor activity, RNA polymerase II-specific"/>
    <property type="evidence" value="ECO:0007669"/>
    <property type="project" value="TreeGrafter"/>
</dbReference>
<gene>
    <name evidence="14" type="ORF">CAPTEDRAFT_221958</name>
</gene>